<dbReference type="InterPro" id="IPR015943">
    <property type="entry name" value="WD40/YVTN_repeat-like_dom_sf"/>
</dbReference>
<dbReference type="SUPFAM" id="SSF82171">
    <property type="entry name" value="DPP6 N-terminal domain-like"/>
    <property type="match status" value="1"/>
</dbReference>
<dbReference type="PROSITE" id="PS00678">
    <property type="entry name" value="WD_REPEATS_1"/>
    <property type="match status" value="3"/>
</dbReference>
<dbReference type="Gene3D" id="2.130.10.10">
    <property type="entry name" value="YVTN repeat-like/Quinoprotein amine dehydrogenase"/>
    <property type="match status" value="2"/>
</dbReference>
<evidence type="ECO:0000256" key="1">
    <source>
        <dbReference type="ARBA" id="ARBA00022574"/>
    </source>
</evidence>
<proteinExistence type="predicted"/>
<evidence type="ECO:0000313" key="7">
    <source>
        <dbReference type="Proteomes" id="UP000250043"/>
    </source>
</evidence>
<dbReference type="CDD" id="cd00200">
    <property type="entry name" value="WD40"/>
    <property type="match status" value="1"/>
</dbReference>
<dbReference type="Pfam" id="PF00400">
    <property type="entry name" value="WD40"/>
    <property type="match status" value="5"/>
</dbReference>
<protein>
    <submittedName>
        <fullName evidence="6">WD40 repeat-like protein</fullName>
    </submittedName>
</protein>
<evidence type="ECO:0000259" key="5">
    <source>
        <dbReference type="Pfam" id="PF12894"/>
    </source>
</evidence>
<dbReference type="PROSITE" id="PS50294">
    <property type="entry name" value="WD_REPEATS_REGION"/>
    <property type="match status" value="7"/>
</dbReference>
<keyword evidence="7" id="KW-1185">Reference proteome</keyword>
<evidence type="ECO:0000256" key="3">
    <source>
        <dbReference type="PROSITE-ProRule" id="PRU00221"/>
    </source>
</evidence>
<evidence type="ECO:0000256" key="4">
    <source>
        <dbReference type="SAM" id="MobiDB-lite"/>
    </source>
</evidence>
<dbReference type="Pfam" id="PF12894">
    <property type="entry name" value="ANAPC4_WD40"/>
    <property type="match status" value="1"/>
</dbReference>
<feature type="region of interest" description="Disordered" evidence="4">
    <location>
        <begin position="452"/>
        <end position="500"/>
    </location>
</feature>
<dbReference type="OrthoDB" id="538223at2759"/>
<keyword evidence="1 3" id="KW-0853">WD repeat</keyword>
<organism evidence="6 7">
    <name type="scientific">Obba rivulosa</name>
    <dbReference type="NCBI Taxonomy" id="1052685"/>
    <lineage>
        <taxon>Eukaryota</taxon>
        <taxon>Fungi</taxon>
        <taxon>Dikarya</taxon>
        <taxon>Basidiomycota</taxon>
        <taxon>Agaricomycotina</taxon>
        <taxon>Agaricomycetes</taxon>
        <taxon>Polyporales</taxon>
        <taxon>Gelatoporiaceae</taxon>
        <taxon>Obba</taxon>
    </lineage>
</organism>
<feature type="repeat" description="WD" evidence="3">
    <location>
        <begin position="640"/>
        <end position="681"/>
    </location>
</feature>
<feature type="domain" description="Anaphase-promoting complex subunit 4-like WD40" evidence="5">
    <location>
        <begin position="761"/>
        <end position="821"/>
    </location>
</feature>
<feature type="repeat" description="WD" evidence="3">
    <location>
        <begin position="724"/>
        <end position="765"/>
    </location>
</feature>
<dbReference type="SUPFAM" id="SSF50978">
    <property type="entry name" value="WD40 repeat-like"/>
    <property type="match status" value="1"/>
</dbReference>
<sequence>MSDEFHAHKIYAQRLYGLGHGMPLWVPEPTANSEVEIGDVGYLYKGRFYRLFNATLPASDPIFEENGCPGGTAYQPFQAQSTAMFDLPDAIPPKSTLYCKSLRQLQIDGQAATPVVGGGLSFQYTGGRGAILVLEDGAVNKELHEGRRLANYMRQNYESWNEWAQEKLPEGIEHDDIIFVRGWMKTTQWAVAAFADGGRAASLSFNTNLPLPANPSLTMSVSSNVSFSKQHRIGPSRLVQRVTQNRPLLTAPDSQPHIPVEFEPKANQCVFLQYYKIKSRRWWIWRSMEIKAAAEPRDLSRPPDEGSFPPVPAGYTSDTSSVLELESVPGVSRPHDPIDDILDYIFKNSEAEVAIGNDGDVYTLCRQIGVAVPENLTSLLESAMPFIEVNEDRLGMLSFEGFELHAAERANITQIAGTSADPEMAEETPTLSMDQPIAVSENDLTPAFEQHVEPPLPSDPSFVGSSESATFGAGTSYTDIPDEEGPIAGPSRHSDEAPGDIHTSRVKAHEQLLLQEHEGSVVCCDISPDGRYLATGSEDAVVRVWDASTGNRIRSCPRGTQSIVSVMFHPTRPELLVASADGSVIILHIEDGSIRSVLGEHEGDVCAAAFSPDGRIIASVSVDFVIGLWHADTGERLANLVGHTAVVLCLAFSADSKRLISGSGDHIACVWDVMTANALAILQEHEEVVTCAAFSPDGLRVITGSDDGTARIWKVKGEEELVTLGEHTAPIHFVTFFPDGQRVLSASDDGTIKMFSSWDGSRIHSWEDNDQTVTSVAVSDDGSLICAGVGNNSVKVWNADTGELVTEFVGHTDKVNMVKFAGDRVLSASDDRSARVWKIEG</sequence>
<dbReference type="PRINTS" id="PR00320">
    <property type="entry name" value="GPROTEINBRPT"/>
</dbReference>
<feature type="repeat" description="WD" evidence="3">
    <location>
        <begin position="808"/>
        <end position="841"/>
    </location>
</feature>
<dbReference type="InterPro" id="IPR050349">
    <property type="entry name" value="WD_LIS1/nudF_dynein_reg"/>
</dbReference>
<reference evidence="6 7" key="1">
    <citation type="submission" date="2016-07" db="EMBL/GenBank/DDBJ databases">
        <title>Draft genome of the white-rot fungus Obba rivulosa 3A-2.</title>
        <authorList>
            <consortium name="DOE Joint Genome Institute"/>
            <person name="Miettinen O."/>
            <person name="Riley R."/>
            <person name="Acob R."/>
            <person name="Barry K."/>
            <person name="Cullen D."/>
            <person name="De Vries R."/>
            <person name="Hainaut M."/>
            <person name="Hatakka A."/>
            <person name="Henrissat B."/>
            <person name="Hilden K."/>
            <person name="Kuo R."/>
            <person name="Labutti K."/>
            <person name="Lipzen A."/>
            <person name="Makela M.R."/>
            <person name="Sandor L."/>
            <person name="Spatafora J.W."/>
            <person name="Grigoriev I.V."/>
            <person name="Hibbett D.S."/>
        </authorList>
    </citation>
    <scope>NUCLEOTIDE SEQUENCE [LARGE SCALE GENOMIC DNA]</scope>
    <source>
        <strain evidence="6 7">3A-2</strain>
    </source>
</reference>
<evidence type="ECO:0000256" key="2">
    <source>
        <dbReference type="ARBA" id="ARBA00022737"/>
    </source>
</evidence>
<dbReference type="Proteomes" id="UP000250043">
    <property type="component" value="Unassembled WGS sequence"/>
</dbReference>
<dbReference type="AlphaFoldDB" id="A0A8E2AR49"/>
<dbReference type="InterPro" id="IPR036322">
    <property type="entry name" value="WD40_repeat_dom_sf"/>
</dbReference>
<name>A0A8E2AR49_9APHY</name>
<dbReference type="PANTHER" id="PTHR44129">
    <property type="entry name" value="WD REPEAT-CONTAINING PROTEIN POP1"/>
    <property type="match status" value="1"/>
</dbReference>
<dbReference type="InterPro" id="IPR020472">
    <property type="entry name" value="WD40_PAC1"/>
</dbReference>
<dbReference type="SMART" id="SM00320">
    <property type="entry name" value="WD40"/>
    <property type="match status" value="8"/>
</dbReference>
<dbReference type="InterPro" id="IPR024977">
    <property type="entry name" value="Apc4-like_WD40_dom"/>
</dbReference>
<feature type="compositionally biased region" description="Polar residues" evidence="4">
    <location>
        <begin position="463"/>
        <end position="478"/>
    </location>
</feature>
<feature type="repeat" description="WD" evidence="3">
    <location>
        <begin position="598"/>
        <end position="639"/>
    </location>
</feature>
<evidence type="ECO:0000313" key="6">
    <source>
        <dbReference type="EMBL" id="OCH86840.1"/>
    </source>
</evidence>
<feature type="repeat" description="WD" evidence="3">
    <location>
        <begin position="766"/>
        <end position="807"/>
    </location>
</feature>
<dbReference type="PROSITE" id="PS50082">
    <property type="entry name" value="WD_REPEATS_2"/>
    <property type="match status" value="7"/>
</dbReference>
<dbReference type="EMBL" id="KV722510">
    <property type="protein sequence ID" value="OCH86840.1"/>
    <property type="molecule type" value="Genomic_DNA"/>
</dbReference>
<dbReference type="InterPro" id="IPR019775">
    <property type="entry name" value="WD40_repeat_CS"/>
</dbReference>
<accession>A0A8E2AR49</accession>
<keyword evidence="2" id="KW-0677">Repeat</keyword>
<feature type="repeat" description="WD" evidence="3">
    <location>
        <begin position="682"/>
        <end position="723"/>
    </location>
</feature>
<feature type="repeat" description="WD" evidence="3">
    <location>
        <begin position="514"/>
        <end position="555"/>
    </location>
</feature>
<gene>
    <name evidence="6" type="ORF">OBBRIDRAFT_837864</name>
</gene>
<dbReference type="InterPro" id="IPR001680">
    <property type="entry name" value="WD40_rpt"/>
</dbReference>